<dbReference type="GO" id="GO:0016787">
    <property type="term" value="F:hydrolase activity"/>
    <property type="evidence" value="ECO:0007669"/>
    <property type="project" value="UniProtKB-KW"/>
</dbReference>
<feature type="region of interest" description="Disordered" evidence="7">
    <location>
        <begin position="642"/>
        <end position="689"/>
    </location>
</feature>
<dbReference type="InterPro" id="IPR041373">
    <property type="entry name" value="RT_RNaseH"/>
</dbReference>
<dbReference type="InterPro" id="IPR012337">
    <property type="entry name" value="RNaseH-like_sf"/>
</dbReference>
<feature type="compositionally biased region" description="Low complexity" evidence="7">
    <location>
        <begin position="1"/>
        <end position="14"/>
    </location>
</feature>
<dbReference type="EMBL" id="AC131968">
    <property type="protein sequence ID" value="AAN04946.1"/>
    <property type="molecule type" value="Genomic_DNA"/>
</dbReference>
<dbReference type="Pfam" id="PF05754">
    <property type="entry name" value="DUF834"/>
    <property type="match status" value="1"/>
</dbReference>
<keyword evidence="1" id="KW-0808">Transferase</keyword>
<feature type="compositionally biased region" description="Basic and acidic residues" evidence="7">
    <location>
        <begin position="675"/>
        <end position="689"/>
    </location>
</feature>
<dbReference type="PANTHER" id="PTHR37984:SF5">
    <property type="entry name" value="PROTEIN NYNRIN-LIKE"/>
    <property type="match status" value="1"/>
</dbReference>
<evidence type="ECO:0000313" key="9">
    <source>
        <dbReference type="EMBL" id="AAN04946.1"/>
    </source>
</evidence>
<dbReference type="InterPro" id="IPR043502">
    <property type="entry name" value="DNA/RNA_pol_sf"/>
</dbReference>
<feature type="compositionally biased region" description="Low complexity" evidence="7">
    <location>
        <begin position="32"/>
        <end position="43"/>
    </location>
</feature>
<evidence type="ECO:0000256" key="2">
    <source>
        <dbReference type="ARBA" id="ARBA00022695"/>
    </source>
</evidence>
<feature type="region of interest" description="Disordered" evidence="7">
    <location>
        <begin position="1"/>
        <end position="113"/>
    </location>
</feature>
<dbReference type="Proteomes" id="UP000000763">
    <property type="component" value="Chromosome 10"/>
</dbReference>
<dbReference type="FunFam" id="3.10.20.370:FF:000001">
    <property type="entry name" value="Retrovirus-related Pol polyprotein from transposon 17.6-like protein"/>
    <property type="match status" value="1"/>
</dbReference>
<evidence type="ECO:0000259" key="8">
    <source>
        <dbReference type="PROSITE" id="PS50994"/>
    </source>
</evidence>
<evidence type="ECO:0000256" key="7">
    <source>
        <dbReference type="SAM" id="MobiDB-lite"/>
    </source>
</evidence>
<dbReference type="GO" id="GO:0004519">
    <property type="term" value="F:endonuclease activity"/>
    <property type="evidence" value="ECO:0007669"/>
    <property type="project" value="UniProtKB-KW"/>
</dbReference>
<dbReference type="GO" id="GO:0015074">
    <property type="term" value="P:DNA integration"/>
    <property type="evidence" value="ECO:0007669"/>
    <property type="project" value="InterPro"/>
</dbReference>
<sequence>MVAAGDQRRGGAAAERGEGRGKRRRRSMAHPGTTRTAETTTGAEEGGGAVRIDEDGGAPTVGGRNEGVDEVDGNAAKPKEVTPSREEVRSDDGGEPELGGDGGERGRRRGHESDGERCILESFWDATECEQSFQELKSRLISAPILILPDPKKGFQVYCDASKLGLGCVLMQDGKVIAYASRQLRPHEKNYPTHDLELAAVVHALKIWRHYLFGTRTEVYTDHKSIKYIFTQPDLNMRQRRWLELIKDYDMGIHYHPGKANVVADALSRKGYCNATEGRQLPLELCKEFERLNLGIVGRGFVAALEAKPTLIDQVREAQINDHDIQEIKKNMRRGKAIGFLEDEQGTIWLGERICVPDNKDLKDAILKEAHDTLYSIHPEYVAVCDVCQRVKAEHQKPAGLLQPLKIPEWKWEEIGMDFISGLPRTSSGHVSIWVIVDRLTKVAHFIPVKTTYSGSRLAELYMARIVCLHGVPKKIVSDRGSQFTSNFWKKLQEEMGSKLNFSTAYHPQTDGQTERVNQILEDMLRACALDFGGSWDKNLPYAEFSYNNSYQASLQMAPYEALYGRKCRTPLLWDQTGERQVFGTDILREAEEKPCAAAVPVVAVAREGRHRGRQVVAILVRSFAVAEDCRRTVAAVDPIFSAPSTSTPSPIPTFPESPFSQEKILKSSKASKASHTDPKQPFEHVDPI</sequence>
<dbReference type="FunFam" id="3.30.420.10:FF:000032">
    <property type="entry name" value="Retrovirus-related Pol polyprotein from transposon 297-like Protein"/>
    <property type="match status" value="1"/>
</dbReference>
<accession>Q7G3X7</accession>
<evidence type="ECO:0000256" key="5">
    <source>
        <dbReference type="ARBA" id="ARBA00022801"/>
    </source>
</evidence>
<evidence type="ECO:0000313" key="10">
    <source>
        <dbReference type="Proteomes" id="UP000000763"/>
    </source>
</evidence>
<protein>
    <submittedName>
        <fullName evidence="9">Polyprotein</fullName>
    </submittedName>
</protein>
<dbReference type="GO" id="GO:0003964">
    <property type="term" value="F:RNA-directed DNA polymerase activity"/>
    <property type="evidence" value="ECO:0007669"/>
    <property type="project" value="UniProtKB-KW"/>
</dbReference>
<dbReference type="CDD" id="cd09274">
    <property type="entry name" value="RNase_HI_RT_Ty3"/>
    <property type="match status" value="1"/>
</dbReference>
<dbReference type="SUPFAM" id="SSF56672">
    <property type="entry name" value="DNA/RNA polymerases"/>
    <property type="match status" value="1"/>
</dbReference>
<dbReference type="PROSITE" id="PS50994">
    <property type="entry name" value="INTEGRASE"/>
    <property type="match status" value="1"/>
</dbReference>
<evidence type="ECO:0000256" key="6">
    <source>
        <dbReference type="ARBA" id="ARBA00022918"/>
    </source>
</evidence>
<evidence type="ECO:0000256" key="1">
    <source>
        <dbReference type="ARBA" id="ARBA00022679"/>
    </source>
</evidence>
<dbReference type="AlphaFoldDB" id="Q7G3X7"/>
<evidence type="ECO:0000256" key="4">
    <source>
        <dbReference type="ARBA" id="ARBA00022759"/>
    </source>
</evidence>
<dbReference type="InterPro" id="IPR050951">
    <property type="entry name" value="Retrovirus_Pol_polyprotein"/>
</dbReference>
<dbReference type="InterPro" id="IPR036397">
    <property type="entry name" value="RNaseH_sf"/>
</dbReference>
<dbReference type="InterPro" id="IPR008552">
    <property type="entry name" value="DUF834"/>
</dbReference>
<dbReference type="GO" id="GO:0003676">
    <property type="term" value="F:nucleic acid binding"/>
    <property type="evidence" value="ECO:0007669"/>
    <property type="project" value="InterPro"/>
</dbReference>
<keyword evidence="2" id="KW-0548">Nucleotidyltransferase</keyword>
<dbReference type="PANTHER" id="PTHR37984">
    <property type="entry name" value="PROTEIN CBG26694"/>
    <property type="match status" value="1"/>
</dbReference>
<keyword evidence="6" id="KW-0695">RNA-directed DNA polymerase</keyword>
<dbReference type="Pfam" id="PF17917">
    <property type="entry name" value="RT_RNaseH"/>
    <property type="match status" value="1"/>
</dbReference>
<keyword evidence="3" id="KW-0540">Nuclease</keyword>
<gene>
    <name evidence="9" type="primary">OSJNAa0053D03.11</name>
</gene>
<dbReference type="Gene3D" id="3.30.420.10">
    <property type="entry name" value="Ribonuclease H-like superfamily/Ribonuclease H"/>
    <property type="match status" value="1"/>
</dbReference>
<dbReference type="InterPro" id="IPR001584">
    <property type="entry name" value="Integrase_cat-core"/>
</dbReference>
<reference evidence="10" key="1">
    <citation type="journal article" date="2005" name="Nature">
        <title>The map-based sequence of the rice genome.</title>
        <authorList>
            <consortium name="International rice genome sequencing project (IRGSP)"/>
            <person name="Matsumoto T."/>
            <person name="Wu J."/>
            <person name="Kanamori H."/>
            <person name="Katayose Y."/>
            <person name="Fujisawa M."/>
            <person name="Namiki N."/>
            <person name="Mizuno H."/>
            <person name="Yamamoto K."/>
            <person name="Antonio B.A."/>
            <person name="Baba T."/>
            <person name="Sakata K."/>
            <person name="Nagamura Y."/>
            <person name="Aoki H."/>
            <person name="Arikawa K."/>
            <person name="Arita K."/>
            <person name="Bito T."/>
            <person name="Chiden Y."/>
            <person name="Fujitsuka N."/>
            <person name="Fukunaka R."/>
            <person name="Hamada M."/>
            <person name="Harada C."/>
            <person name="Hayashi A."/>
            <person name="Hijishita S."/>
            <person name="Honda M."/>
            <person name="Hosokawa S."/>
            <person name="Ichikawa Y."/>
            <person name="Idonuma A."/>
            <person name="Iijima M."/>
            <person name="Ikeda M."/>
            <person name="Ikeno M."/>
            <person name="Ito K."/>
            <person name="Ito S."/>
            <person name="Ito T."/>
            <person name="Ito Y."/>
            <person name="Ito Y."/>
            <person name="Iwabuchi A."/>
            <person name="Kamiya K."/>
            <person name="Karasawa W."/>
            <person name="Kurita K."/>
            <person name="Katagiri S."/>
            <person name="Kikuta A."/>
            <person name="Kobayashi H."/>
            <person name="Kobayashi N."/>
            <person name="Machita K."/>
            <person name="Maehara T."/>
            <person name="Masukawa M."/>
            <person name="Mizubayashi T."/>
            <person name="Mukai Y."/>
            <person name="Nagasaki H."/>
            <person name="Nagata Y."/>
            <person name="Naito S."/>
            <person name="Nakashima M."/>
            <person name="Nakama Y."/>
            <person name="Nakamichi Y."/>
            <person name="Nakamura M."/>
            <person name="Meguro A."/>
            <person name="Negishi M."/>
            <person name="Ohta I."/>
            <person name="Ohta T."/>
            <person name="Okamoto M."/>
            <person name="Ono N."/>
            <person name="Saji S."/>
            <person name="Sakaguchi M."/>
            <person name="Sakai K."/>
            <person name="Shibata M."/>
            <person name="Shimokawa T."/>
            <person name="Song J."/>
            <person name="Takazaki Y."/>
            <person name="Terasawa K."/>
            <person name="Tsugane M."/>
            <person name="Tsuji K."/>
            <person name="Ueda S."/>
            <person name="Waki K."/>
            <person name="Yamagata H."/>
            <person name="Yamamoto M."/>
            <person name="Yamamoto S."/>
            <person name="Yamane H."/>
            <person name="Yoshiki S."/>
            <person name="Yoshihara R."/>
            <person name="Yukawa K."/>
            <person name="Zhong H."/>
            <person name="Yano M."/>
            <person name="Yuan Q."/>
            <person name="Ouyang S."/>
            <person name="Liu J."/>
            <person name="Jones K.M."/>
            <person name="Gansberger K."/>
            <person name="Moffat K."/>
            <person name="Hill J."/>
            <person name="Bera J."/>
            <person name="Fadrosh D."/>
            <person name="Jin S."/>
            <person name="Johri S."/>
            <person name="Kim M."/>
            <person name="Overton L."/>
            <person name="Reardon M."/>
            <person name="Tsitrin T."/>
            <person name="Vuong H."/>
            <person name="Weaver B."/>
            <person name="Ciecko A."/>
            <person name="Tallon L."/>
            <person name="Jackson J."/>
            <person name="Pai G."/>
            <person name="Aken S.V."/>
            <person name="Utterback T."/>
            <person name="Reidmuller S."/>
            <person name="Feldblyum T."/>
            <person name="Hsiao J."/>
            <person name="Zismann V."/>
            <person name="Iobst S."/>
            <person name="de Vazeille A.R."/>
            <person name="Buell C.R."/>
            <person name="Ying K."/>
            <person name="Li Y."/>
            <person name="Lu T."/>
            <person name="Huang Y."/>
            <person name="Zhao Q."/>
            <person name="Feng Q."/>
            <person name="Zhang L."/>
            <person name="Zhu J."/>
            <person name="Weng Q."/>
            <person name="Mu J."/>
            <person name="Lu Y."/>
            <person name="Fan D."/>
            <person name="Liu Y."/>
            <person name="Guan J."/>
            <person name="Zhang Y."/>
            <person name="Yu S."/>
            <person name="Liu X."/>
            <person name="Zhang Y."/>
            <person name="Hong G."/>
            <person name="Han B."/>
            <person name="Choisne N."/>
            <person name="Demange N."/>
            <person name="Orjeda G."/>
            <person name="Samain S."/>
            <person name="Cattolico L."/>
            <person name="Pelletier E."/>
            <person name="Couloux A."/>
            <person name="Segurens B."/>
            <person name="Wincker P."/>
            <person name="D'Hont A."/>
            <person name="Scarpelli C."/>
            <person name="Weissenbach J."/>
            <person name="Salanoubat M."/>
            <person name="Quetier F."/>
            <person name="Yu Y."/>
            <person name="Kim H.R."/>
            <person name="Rambo T."/>
            <person name="Currie J."/>
            <person name="Collura K."/>
            <person name="Luo M."/>
            <person name="Yang T."/>
            <person name="Ammiraju J.S.S."/>
            <person name="Engler F."/>
            <person name="Soderlund C."/>
            <person name="Wing R.A."/>
            <person name="Palmer L.E."/>
            <person name="de la Bastide M."/>
            <person name="Spiegel L."/>
            <person name="Nascimento L."/>
            <person name="Zutavern T."/>
            <person name="O'Shaughnessy A."/>
            <person name="Dike S."/>
            <person name="Dedhia N."/>
            <person name="Preston R."/>
            <person name="Balija V."/>
            <person name="McCombie W.R."/>
            <person name="Chow T."/>
            <person name="Chen H."/>
            <person name="Chung M."/>
            <person name="Chen C."/>
            <person name="Shaw J."/>
            <person name="Wu H."/>
            <person name="Hsiao K."/>
            <person name="Chao Y."/>
            <person name="Chu M."/>
            <person name="Cheng C."/>
            <person name="Hour A."/>
            <person name="Lee P."/>
            <person name="Lin S."/>
            <person name="Lin Y."/>
            <person name="Liou J."/>
            <person name="Liu S."/>
            <person name="Hsing Y."/>
            <person name="Raghuvanshi S."/>
            <person name="Mohanty A."/>
            <person name="Bharti A.K."/>
            <person name="Gaur A."/>
            <person name="Gupta V."/>
            <person name="Kumar D."/>
            <person name="Ravi V."/>
            <person name="Vij S."/>
            <person name="Kapur A."/>
            <person name="Khurana P."/>
            <person name="Khurana P."/>
            <person name="Khurana J.P."/>
            <person name="Tyagi A.K."/>
            <person name="Gaikwad K."/>
            <person name="Singh A."/>
            <person name="Dalal V."/>
            <person name="Srivastava S."/>
            <person name="Dixit A."/>
            <person name="Pal A.K."/>
            <person name="Ghazi I.A."/>
            <person name="Yadav M."/>
            <person name="Pandit A."/>
            <person name="Bhargava A."/>
            <person name="Sureshbabu K."/>
            <person name="Batra K."/>
            <person name="Sharma T.R."/>
            <person name="Mohapatra T."/>
            <person name="Singh N.K."/>
            <person name="Messing J."/>
            <person name="Nelson A.B."/>
            <person name="Fuks G."/>
            <person name="Kavchok S."/>
            <person name="Keizer G."/>
            <person name="Linton E."/>
            <person name="Llaca V."/>
            <person name="Song R."/>
            <person name="Tanyolac B."/>
            <person name="Young S."/>
            <person name="Ho-Il K."/>
            <person name="Hahn J.H."/>
            <person name="Sangsakoo G."/>
            <person name="Vanavichit A."/>
            <person name="de Mattos Luiz.A.T."/>
            <person name="Zimmer P.D."/>
            <person name="Malone G."/>
            <person name="Dellagostin O."/>
            <person name="de Oliveira A.C."/>
            <person name="Bevan M."/>
            <person name="Bancroft I."/>
            <person name="Minx P."/>
            <person name="Cordum H."/>
            <person name="Wilson R."/>
            <person name="Cheng Z."/>
            <person name="Jin W."/>
            <person name="Jiang J."/>
            <person name="Leong S.A."/>
            <person name="Iwama H."/>
            <person name="Gojobori T."/>
            <person name="Itoh T."/>
            <person name="Niimura Y."/>
            <person name="Fujii Y."/>
            <person name="Habara T."/>
            <person name="Sakai H."/>
            <person name="Sato Y."/>
            <person name="Wilson G."/>
            <person name="Kumar K."/>
            <person name="McCouch S."/>
            <person name="Juretic N."/>
            <person name="Hoen D."/>
            <person name="Wright S."/>
            <person name="Bruskiewich R."/>
            <person name="Bureau T."/>
            <person name="Miyao A."/>
            <person name="Hirochika H."/>
            <person name="Nishikawa T."/>
            <person name="Kadowaki K."/>
            <person name="Sugiura M."/>
            <person name="Burr B."/>
            <person name="Sasaki T."/>
        </authorList>
    </citation>
    <scope>NUCLEOTIDE SEQUENCE [LARGE SCALE GENOMIC DNA]</scope>
    <source>
        <strain evidence="10">cv. Nipponbare</strain>
    </source>
</reference>
<dbReference type="SUPFAM" id="SSF53098">
    <property type="entry name" value="Ribonuclease H-like"/>
    <property type="match status" value="1"/>
</dbReference>
<keyword evidence="4" id="KW-0255">Endonuclease</keyword>
<name>Q7G3X7_ORYSJ</name>
<reference evidence="10" key="2">
    <citation type="journal article" date="2008" name="Nucleic Acids Res.">
        <title>The rice annotation project database (RAP-DB): 2008 update.</title>
        <authorList>
            <consortium name="The rice annotation project (RAP)"/>
        </authorList>
    </citation>
    <scope>GENOME REANNOTATION</scope>
    <source>
        <strain evidence="10">cv. Nipponbare</strain>
    </source>
</reference>
<keyword evidence="5" id="KW-0378">Hydrolase</keyword>
<feature type="compositionally biased region" description="Basic and acidic residues" evidence="7">
    <location>
        <begin position="77"/>
        <end position="92"/>
    </location>
</feature>
<dbReference type="Pfam" id="PF00665">
    <property type="entry name" value="rve"/>
    <property type="match status" value="1"/>
</dbReference>
<feature type="domain" description="Integrase catalytic" evidence="8">
    <location>
        <begin position="404"/>
        <end position="567"/>
    </location>
</feature>
<evidence type="ECO:0000256" key="3">
    <source>
        <dbReference type="ARBA" id="ARBA00022722"/>
    </source>
</evidence>
<proteinExistence type="predicted"/>
<organism evidence="9 10">
    <name type="scientific">Oryza sativa subsp. japonica</name>
    <name type="common">Rice</name>
    <dbReference type="NCBI Taxonomy" id="39947"/>
    <lineage>
        <taxon>Eukaryota</taxon>
        <taxon>Viridiplantae</taxon>
        <taxon>Streptophyta</taxon>
        <taxon>Embryophyta</taxon>
        <taxon>Tracheophyta</taxon>
        <taxon>Spermatophyta</taxon>
        <taxon>Magnoliopsida</taxon>
        <taxon>Liliopsida</taxon>
        <taxon>Poales</taxon>
        <taxon>Poaceae</taxon>
        <taxon>BOP clade</taxon>
        <taxon>Oryzoideae</taxon>
        <taxon>Oryzeae</taxon>
        <taxon>Oryzinae</taxon>
        <taxon>Oryza</taxon>
        <taxon>Oryza sativa</taxon>
    </lineage>
</organism>
<dbReference type="Gene3D" id="3.10.20.370">
    <property type="match status" value="1"/>
</dbReference>